<reference evidence="1" key="1">
    <citation type="submission" date="2019-01" db="EMBL/GenBank/DDBJ databases">
        <title>Draft genome sequences of three monokaryotic isolates of the white-rot basidiomycete fungus Dichomitus squalens.</title>
        <authorList>
            <consortium name="DOE Joint Genome Institute"/>
            <person name="Lopez S.C."/>
            <person name="Andreopoulos B."/>
            <person name="Pangilinan J."/>
            <person name="Lipzen A."/>
            <person name="Riley R."/>
            <person name="Ahrendt S."/>
            <person name="Ng V."/>
            <person name="Barry K."/>
            <person name="Daum C."/>
            <person name="Grigoriev I.V."/>
            <person name="Hilden K.S."/>
            <person name="Makela M.R."/>
            <person name="de Vries R.P."/>
        </authorList>
    </citation>
    <scope>NUCLEOTIDE SEQUENCE [LARGE SCALE GENOMIC DNA]</scope>
    <source>
        <strain evidence="1">OM18370.1</strain>
    </source>
</reference>
<dbReference type="AlphaFoldDB" id="A0A4V6MVV2"/>
<organism evidence="1">
    <name type="scientific">Dichomitus squalens</name>
    <dbReference type="NCBI Taxonomy" id="114155"/>
    <lineage>
        <taxon>Eukaryota</taxon>
        <taxon>Fungi</taxon>
        <taxon>Dikarya</taxon>
        <taxon>Basidiomycota</taxon>
        <taxon>Agaricomycotina</taxon>
        <taxon>Agaricomycetes</taxon>
        <taxon>Polyporales</taxon>
        <taxon>Polyporaceae</taxon>
        <taxon>Dichomitus</taxon>
    </lineage>
</organism>
<name>A0A4V6MVV2_9APHY</name>
<accession>A0A4V6MVV2</accession>
<gene>
    <name evidence="1" type="ORF">BD311DRAFT_487943</name>
</gene>
<evidence type="ECO:0000313" key="1">
    <source>
        <dbReference type="EMBL" id="TBU25703.1"/>
    </source>
</evidence>
<sequence>MRIEWCPPVIPRLMSALHCGIPSSALDWPAELPRLGTDPAHDADARTAVVEMSELPCPRSISRIWQVQRLRMIDCLLAHVYNYKLAANRQNMEAPKYALSYLTLCATLPFRHVHASMGLITTTIWSPSYKLPLHGLRNIRPFRSLINFRYGLGTYLHLSVLINIATGERRAQNDINTAAPHSTRSATFSHRSMAHSHLSDGVLAPKLDCYR</sequence>
<proteinExistence type="predicted"/>
<dbReference type="Proteomes" id="UP000292957">
    <property type="component" value="Unassembled WGS sequence"/>
</dbReference>
<protein>
    <submittedName>
        <fullName evidence="1">Uncharacterized protein</fullName>
    </submittedName>
</protein>
<dbReference type="EMBL" id="ML143456">
    <property type="protein sequence ID" value="TBU25703.1"/>
    <property type="molecule type" value="Genomic_DNA"/>
</dbReference>